<evidence type="ECO:0000313" key="7">
    <source>
        <dbReference type="Proteomes" id="UP000187074"/>
    </source>
</evidence>
<keyword evidence="1" id="KW-0963">Cytoplasm</keyword>
<evidence type="ECO:0000256" key="3">
    <source>
        <dbReference type="ARBA" id="ARBA00023157"/>
    </source>
</evidence>
<dbReference type="GO" id="GO:0051082">
    <property type="term" value="F:unfolded protein binding"/>
    <property type="evidence" value="ECO:0007669"/>
    <property type="project" value="InterPro"/>
</dbReference>
<gene>
    <name evidence="6" type="ORF">BK123_20060</name>
</gene>
<dbReference type="STRING" id="1401.BK123_20060"/>
<dbReference type="PANTHER" id="PTHR30111:SF1">
    <property type="entry name" value="33 KDA CHAPERONIN"/>
    <property type="match status" value="1"/>
</dbReference>
<keyword evidence="4" id="KW-0143">Chaperone</keyword>
<evidence type="ECO:0000256" key="1">
    <source>
        <dbReference type="ARBA" id="ARBA00022490"/>
    </source>
</evidence>
<dbReference type="Proteomes" id="UP000187074">
    <property type="component" value="Unassembled WGS sequence"/>
</dbReference>
<reference evidence="6 7" key="1">
    <citation type="submission" date="2016-11" db="EMBL/GenBank/DDBJ databases">
        <title>Paenibacillus species isolates.</title>
        <authorList>
            <person name="Beno S.M."/>
        </authorList>
    </citation>
    <scope>NUCLEOTIDE SEQUENCE [LARGE SCALE GENOMIC DNA]</scope>
    <source>
        <strain evidence="6 7">FSL F4-0100</strain>
    </source>
</reference>
<dbReference type="EMBL" id="MRTF01000007">
    <property type="protein sequence ID" value="OME90664.1"/>
    <property type="molecule type" value="Genomic_DNA"/>
</dbReference>
<dbReference type="PIRSF" id="PIRSF005261">
    <property type="entry name" value="Heat_shock_Hsp33"/>
    <property type="match status" value="1"/>
</dbReference>
<dbReference type="Gene3D" id="3.55.30.10">
    <property type="entry name" value="Hsp33 domain"/>
    <property type="match status" value="1"/>
</dbReference>
<dbReference type="GO" id="GO:0005737">
    <property type="term" value="C:cytoplasm"/>
    <property type="evidence" value="ECO:0007669"/>
    <property type="project" value="InterPro"/>
</dbReference>
<dbReference type="PANTHER" id="PTHR30111">
    <property type="entry name" value="33 KDA CHAPERONIN"/>
    <property type="match status" value="1"/>
</dbReference>
<sequence>MQNGNFVLQTLAYNHQVRILFVENTELLNDMCHPPSMHKLLKTAWGQTITSACLIIGTLKYNQRLSLKIKFSNARHKIFADVDSMGNVRGYLSDELVHITPDQLNHIHLKQIVGDKGSIHITKDLGMNSLFTGITDMPYRNIIDDLSHYYQQSEQTSTDFYSYIQFNENEEIVLSRGIMVQLLPGCPPHRIQQIKKELRTHQYILADKSNGLMEIPGKIFKDIEIVGSIPIQHFCGCSKEVLYPILHSLEKKDLKYAVMKAEPIELVCHICGSKYDFEPHEIAGLL</sequence>
<organism evidence="6 7">
    <name type="scientific">Paenibacillus lautus</name>
    <name type="common">Bacillus lautus</name>
    <dbReference type="NCBI Taxonomy" id="1401"/>
    <lineage>
        <taxon>Bacteria</taxon>
        <taxon>Bacillati</taxon>
        <taxon>Bacillota</taxon>
        <taxon>Bacilli</taxon>
        <taxon>Bacillales</taxon>
        <taxon>Paenibacillaceae</taxon>
        <taxon>Paenibacillus</taxon>
    </lineage>
</organism>
<dbReference type="SUPFAM" id="SSF118352">
    <property type="entry name" value="HSP33 redox switch-like"/>
    <property type="match status" value="1"/>
</dbReference>
<dbReference type="RefSeq" id="WP_076324159.1">
    <property type="nucleotide sequence ID" value="NZ_MRTF01000007.1"/>
</dbReference>
<dbReference type="InterPro" id="IPR000397">
    <property type="entry name" value="Heat_shock_Hsp33"/>
</dbReference>
<proteinExistence type="predicted"/>
<accession>A0A1R1AY51</accession>
<keyword evidence="3" id="KW-1015">Disulfide bond</keyword>
<dbReference type="InterPro" id="IPR016154">
    <property type="entry name" value="Heat_shock_Hsp33_C"/>
</dbReference>
<dbReference type="Gene3D" id="3.90.1280.10">
    <property type="entry name" value="HSP33 redox switch-like"/>
    <property type="match status" value="1"/>
</dbReference>
<name>A0A1R1AY51_PAELA</name>
<evidence type="ECO:0000313" key="6">
    <source>
        <dbReference type="EMBL" id="OME90664.1"/>
    </source>
</evidence>
<dbReference type="AlphaFoldDB" id="A0A1R1AY51"/>
<dbReference type="OrthoDB" id="9776534at2"/>
<dbReference type="GO" id="GO:0044183">
    <property type="term" value="F:protein folding chaperone"/>
    <property type="evidence" value="ECO:0007669"/>
    <property type="project" value="TreeGrafter"/>
</dbReference>
<dbReference type="Pfam" id="PF01430">
    <property type="entry name" value="HSP33"/>
    <property type="match status" value="1"/>
</dbReference>
<evidence type="ECO:0000256" key="2">
    <source>
        <dbReference type="ARBA" id="ARBA00022833"/>
    </source>
</evidence>
<evidence type="ECO:0000256" key="5">
    <source>
        <dbReference type="ARBA" id="ARBA00023284"/>
    </source>
</evidence>
<comment type="caution">
    <text evidence="6">The sequence shown here is derived from an EMBL/GenBank/DDBJ whole genome shotgun (WGS) entry which is preliminary data.</text>
</comment>
<protein>
    <recommendedName>
        <fullName evidence="8">Hsp33 family molecular chaperone HslO</fullName>
    </recommendedName>
</protein>
<dbReference type="InterPro" id="IPR016153">
    <property type="entry name" value="Heat_shock_Hsp33_N"/>
</dbReference>
<evidence type="ECO:0008006" key="8">
    <source>
        <dbReference type="Google" id="ProtNLM"/>
    </source>
</evidence>
<keyword evidence="2" id="KW-0862">Zinc</keyword>
<keyword evidence="5" id="KW-0676">Redox-active center</keyword>
<dbReference type="SUPFAM" id="SSF64397">
    <property type="entry name" value="Hsp33 domain"/>
    <property type="match status" value="1"/>
</dbReference>
<dbReference type="GO" id="GO:0042026">
    <property type="term" value="P:protein refolding"/>
    <property type="evidence" value="ECO:0007669"/>
    <property type="project" value="TreeGrafter"/>
</dbReference>
<evidence type="ECO:0000256" key="4">
    <source>
        <dbReference type="ARBA" id="ARBA00023186"/>
    </source>
</evidence>